<evidence type="ECO:0000313" key="3">
    <source>
        <dbReference type="EMBL" id="AWB09215.1"/>
    </source>
</evidence>
<dbReference type="AlphaFoldDB" id="A0A2R4VXR6"/>
<dbReference type="EMBL" id="CP028907">
    <property type="protein sequence ID" value="AWB09215.1"/>
    <property type="molecule type" value="Genomic_DNA"/>
</dbReference>
<sequence>MSVFSVVADGQAGLFRLQQAKKPWEKELQAKDAHGQLAQKAERAQALTQAATKWQSDHASAQAALEEARRVGGPKQAAAARLEQVERKIEQLKLAMRFAQGDPQKLATLAREAALLAREAGRAAKEYGAGIKAAAELGLPGDATGGATMLSSETTITRTTTSLTLQQTEVTLTIGISTGEGASAAAGSAASTADLMAADAGADADAQSAGAEEMRDGKLPADIARLVEDVLSGLGNGGMTAASPSDTDPSDTDPSAAGQPAAGQSGAPTAGTGGRSAMIQQLMSDNALKMSRYREADTFGQRVEGVLATSKRIIGEAKAANMLDESEKRRRERREGFKADDKMVEAAQKEVNALRAAALGSAKELGQALGGTGALGGSTAEGAQAPAPSTAAASVVQPASQSAAVLNLLA</sequence>
<evidence type="ECO:0000313" key="4">
    <source>
        <dbReference type="Proteomes" id="UP000077405"/>
    </source>
</evidence>
<dbReference type="RefSeq" id="WP_108549456.1">
    <property type="nucleotide sequence ID" value="NZ_CP028907.1"/>
</dbReference>
<dbReference type="Proteomes" id="UP000077405">
    <property type="component" value="Plasmid pYZ6"/>
</dbReference>
<geneLocation type="plasmid" evidence="3 4">
    <name>pYZ6</name>
</geneLocation>
<feature type="region of interest" description="Disordered" evidence="2">
    <location>
        <begin position="235"/>
        <end position="274"/>
    </location>
</feature>
<gene>
    <name evidence="3" type="ORF">A6A40_30150</name>
</gene>
<evidence type="ECO:0000256" key="1">
    <source>
        <dbReference type="SAM" id="Coils"/>
    </source>
</evidence>
<dbReference type="OrthoDB" id="7303803at2"/>
<reference evidence="3 4" key="1">
    <citation type="submission" date="2018-04" db="EMBL/GenBank/DDBJ databases">
        <title>Complete genome sequence of the nitrogen-fixing bacterium Azospirillum humicireducens type strain SgZ-5.</title>
        <authorList>
            <person name="Yu Z."/>
        </authorList>
    </citation>
    <scope>NUCLEOTIDE SEQUENCE [LARGE SCALE GENOMIC DNA]</scope>
    <source>
        <strain evidence="3 4">SgZ-5</strain>
        <plasmid evidence="3 4">pYZ6</plasmid>
    </source>
</reference>
<evidence type="ECO:0000256" key="2">
    <source>
        <dbReference type="SAM" id="MobiDB-lite"/>
    </source>
</evidence>
<dbReference type="KEGG" id="ahu:A6A40_30150"/>
<feature type="coiled-coil region" evidence="1">
    <location>
        <begin position="75"/>
        <end position="102"/>
    </location>
</feature>
<accession>A0A2R4VXR6</accession>
<organism evidence="3 4">
    <name type="scientific">Azospirillum humicireducens</name>
    <dbReference type="NCBI Taxonomy" id="1226968"/>
    <lineage>
        <taxon>Bacteria</taxon>
        <taxon>Pseudomonadati</taxon>
        <taxon>Pseudomonadota</taxon>
        <taxon>Alphaproteobacteria</taxon>
        <taxon>Rhodospirillales</taxon>
        <taxon>Azospirillaceae</taxon>
        <taxon>Azospirillum</taxon>
    </lineage>
</organism>
<keyword evidence="1" id="KW-0175">Coiled coil</keyword>
<protein>
    <submittedName>
        <fullName evidence="3">Uncharacterized protein</fullName>
    </submittedName>
</protein>
<keyword evidence="3" id="KW-0614">Plasmid</keyword>
<feature type="compositionally biased region" description="Low complexity" evidence="2">
    <location>
        <begin position="240"/>
        <end position="270"/>
    </location>
</feature>
<keyword evidence="4" id="KW-1185">Reference proteome</keyword>
<proteinExistence type="predicted"/>
<name>A0A2R4VXR6_9PROT</name>